<proteinExistence type="predicted"/>
<name>A0ABN1UFX1_9ACTN</name>
<accession>A0ABN1UFX1</accession>
<reference evidence="2 3" key="1">
    <citation type="journal article" date="2019" name="Int. J. Syst. Evol. Microbiol.">
        <title>The Global Catalogue of Microorganisms (GCM) 10K type strain sequencing project: providing services to taxonomists for standard genome sequencing and annotation.</title>
        <authorList>
            <consortium name="The Broad Institute Genomics Platform"/>
            <consortium name="The Broad Institute Genome Sequencing Center for Infectious Disease"/>
            <person name="Wu L."/>
            <person name="Ma J."/>
        </authorList>
    </citation>
    <scope>NUCLEOTIDE SEQUENCE [LARGE SCALE GENOMIC DNA]</scope>
    <source>
        <strain evidence="2 3">JCM 12696</strain>
    </source>
</reference>
<gene>
    <name evidence="2" type="ORF">GCM10009654_01410</name>
</gene>
<dbReference type="Proteomes" id="UP001501371">
    <property type="component" value="Unassembled WGS sequence"/>
</dbReference>
<organism evidence="2 3">
    <name type="scientific">Streptomyces hebeiensis</name>
    <dbReference type="NCBI Taxonomy" id="229486"/>
    <lineage>
        <taxon>Bacteria</taxon>
        <taxon>Bacillati</taxon>
        <taxon>Actinomycetota</taxon>
        <taxon>Actinomycetes</taxon>
        <taxon>Kitasatosporales</taxon>
        <taxon>Streptomycetaceae</taxon>
        <taxon>Streptomyces</taxon>
    </lineage>
</organism>
<evidence type="ECO:0000313" key="3">
    <source>
        <dbReference type="Proteomes" id="UP001501371"/>
    </source>
</evidence>
<comment type="caution">
    <text evidence="2">The sequence shown here is derived from an EMBL/GenBank/DDBJ whole genome shotgun (WGS) entry which is preliminary data.</text>
</comment>
<keyword evidence="3" id="KW-1185">Reference proteome</keyword>
<sequence length="52" mass="5568">MRVALLACAESRRPTFPARPLPYPRRRAGGEADRDTRRPGTDPAGAGPGYGC</sequence>
<evidence type="ECO:0000256" key="1">
    <source>
        <dbReference type="SAM" id="MobiDB-lite"/>
    </source>
</evidence>
<protein>
    <submittedName>
        <fullName evidence="2">Uncharacterized protein</fullName>
    </submittedName>
</protein>
<dbReference type="EMBL" id="BAAAKV010000001">
    <property type="protein sequence ID" value="GAA1149883.1"/>
    <property type="molecule type" value="Genomic_DNA"/>
</dbReference>
<evidence type="ECO:0000313" key="2">
    <source>
        <dbReference type="EMBL" id="GAA1149883.1"/>
    </source>
</evidence>
<feature type="region of interest" description="Disordered" evidence="1">
    <location>
        <begin position="11"/>
        <end position="52"/>
    </location>
</feature>
<feature type="compositionally biased region" description="Basic and acidic residues" evidence="1">
    <location>
        <begin position="28"/>
        <end position="40"/>
    </location>
</feature>